<feature type="transmembrane region" description="Helical" evidence="1">
    <location>
        <begin position="74"/>
        <end position="93"/>
    </location>
</feature>
<feature type="transmembrane region" description="Helical" evidence="1">
    <location>
        <begin position="19"/>
        <end position="37"/>
    </location>
</feature>
<protein>
    <submittedName>
        <fullName evidence="2">Uncharacterized protein</fullName>
    </submittedName>
</protein>
<comment type="caution">
    <text evidence="2">The sequence shown here is derived from an EMBL/GenBank/DDBJ whole genome shotgun (WGS) entry which is preliminary data.</text>
</comment>
<keyword evidence="1" id="KW-1133">Transmembrane helix</keyword>
<evidence type="ECO:0000313" key="2">
    <source>
        <dbReference type="EMBL" id="GAI67456.1"/>
    </source>
</evidence>
<dbReference type="AlphaFoldDB" id="X1RKK1"/>
<organism evidence="2">
    <name type="scientific">marine sediment metagenome</name>
    <dbReference type="NCBI Taxonomy" id="412755"/>
    <lineage>
        <taxon>unclassified sequences</taxon>
        <taxon>metagenomes</taxon>
        <taxon>ecological metagenomes</taxon>
    </lineage>
</organism>
<feature type="transmembrane region" description="Helical" evidence="1">
    <location>
        <begin position="49"/>
        <end position="68"/>
    </location>
</feature>
<reference evidence="2" key="1">
    <citation type="journal article" date="2014" name="Front. Microbiol.">
        <title>High frequency of phylogenetically diverse reductive dehalogenase-homologous genes in deep subseafloor sedimentary metagenomes.</title>
        <authorList>
            <person name="Kawai M."/>
            <person name="Futagami T."/>
            <person name="Toyoda A."/>
            <person name="Takaki Y."/>
            <person name="Nishi S."/>
            <person name="Hori S."/>
            <person name="Arai W."/>
            <person name="Tsubouchi T."/>
            <person name="Morono Y."/>
            <person name="Uchiyama I."/>
            <person name="Ito T."/>
            <person name="Fujiyama A."/>
            <person name="Inagaki F."/>
            <person name="Takami H."/>
        </authorList>
    </citation>
    <scope>NUCLEOTIDE SEQUENCE</scope>
    <source>
        <strain evidence="2">Expedition CK06-06</strain>
    </source>
</reference>
<name>X1RKK1_9ZZZZ</name>
<keyword evidence="1" id="KW-0812">Transmembrane</keyword>
<proteinExistence type="predicted"/>
<dbReference type="EMBL" id="BARW01000004">
    <property type="protein sequence ID" value="GAI67456.1"/>
    <property type="molecule type" value="Genomic_DNA"/>
</dbReference>
<sequence>MAQEAIAFAAPRAEEMTRIATVGAGAGIAGLVEGVVVKMAPQMGAAAPILTWGATLGVPLLGVGGALFTKGMLGDMFTGVACGGLGVLCYTLPEMLAPIVGRRAPAQLGAGAGVKQLGAGAAEAAQRAQQAAAKVGLEF</sequence>
<evidence type="ECO:0000256" key="1">
    <source>
        <dbReference type="SAM" id="Phobius"/>
    </source>
</evidence>
<keyword evidence="1" id="KW-0472">Membrane</keyword>
<gene>
    <name evidence="2" type="ORF">S12H4_00064</name>
</gene>
<accession>X1RKK1</accession>